<dbReference type="PANTHER" id="PTHR10587">
    <property type="entry name" value="GLYCOSYL TRANSFERASE-RELATED"/>
    <property type="match status" value="1"/>
</dbReference>
<feature type="compositionally biased region" description="Acidic residues" evidence="1">
    <location>
        <begin position="331"/>
        <end position="343"/>
    </location>
</feature>
<dbReference type="GO" id="GO:0016810">
    <property type="term" value="F:hydrolase activity, acting on carbon-nitrogen (but not peptide) bonds"/>
    <property type="evidence" value="ECO:0007669"/>
    <property type="project" value="InterPro"/>
</dbReference>
<gene>
    <name evidence="4" type="ORF">SAMN04488123_10961</name>
</gene>
<keyword evidence="2" id="KW-0472">Membrane</keyword>
<dbReference type="CDD" id="cd10950">
    <property type="entry name" value="CE4_BsYlxY_like"/>
    <property type="match status" value="1"/>
</dbReference>
<dbReference type="RefSeq" id="WP_090398878.1">
    <property type="nucleotide sequence ID" value="NZ_FNEN01000009.1"/>
</dbReference>
<feature type="compositionally biased region" description="Polar residues" evidence="1">
    <location>
        <begin position="315"/>
        <end position="329"/>
    </location>
</feature>
<dbReference type="InterPro" id="IPR050248">
    <property type="entry name" value="Polysacc_deacetylase_ArnD"/>
</dbReference>
<protein>
    <submittedName>
        <fullName evidence="4">Probable sporulation protein, polysaccharide deacetylase family</fullName>
    </submittedName>
</protein>
<organism evidence="4 5">
    <name type="scientific">Natribacillus halophilus</name>
    <dbReference type="NCBI Taxonomy" id="549003"/>
    <lineage>
        <taxon>Bacteria</taxon>
        <taxon>Bacillati</taxon>
        <taxon>Bacillota</taxon>
        <taxon>Bacilli</taxon>
        <taxon>Bacillales</taxon>
        <taxon>Bacillaceae</taxon>
        <taxon>Natribacillus</taxon>
    </lineage>
</organism>
<accession>A0A1G8PQY5</accession>
<keyword evidence="2" id="KW-0812">Transmembrane</keyword>
<feature type="region of interest" description="Disordered" evidence="1">
    <location>
        <begin position="311"/>
        <end position="343"/>
    </location>
</feature>
<dbReference type="PROSITE" id="PS51677">
    <property type="entry name" value="NODB"/>
    <property type="match status" value="1"/>
</dbReference>
<proteinExistence type="predicted"/>
<name>A0A1G8PQY5_9BACI</name>
<evidence type="ECO:0000256" key="1">
    <source>
        <dbReference type="SAM" id="MobiDB-lite"/>
    </source>
</evidence>
<keyword evidence="2" id="KW-1133">Transmembrane helix</keyword>
<dbReference type="Gene3D" id="3.20.20.370">
    <property type="entry name" value="Glycoside hydrolase/deacetylase"/>
    <property type="match status" value="1"/>
</dbReference>
<evidence type="ECO:0000313" key="4">
    <source>
        <dbReference type="EMBL" id="SDI94822.1"/>
    </source>
</evidence>
<feature type="transmembrane region" description="Helical" evidence="2">
    <location>
        <begin position="7"/>
        <end position="26"/>
    </location>
</feature>
<dbReference type="Proteomes" id="UP000198853">
    <property type="component" value="Unassembled WGS sequence"/>
</dbReference>
<evidence type="ECO:0000256" key="2">
    <source>
        <dbReference type="SAM" id="Phobius"/>
    </source>
</evidence>
<dbReference type="EMBL" id="FNEN01000009">
    <property type="protein sequence ID" value="SDI94822.1"/>
    <property type="molecule type" value="Genomic_DNA"/>
</dbReference>
<dbReference type="AlphaFoldDB" id="A0A1G8PQY5"/>
<reference evidence="4 5" key="1">
    <citation type="submission" date="2016-10" db="EMBL/GenBank/DDBJ databases">
        <authorList>
            <person name="de Groot N.N."/>
        </authorList>
    </citation>
    <scope>NUCLEOTIDE SEQUENCE [LARGE SCALE GENOMIC DNA]</scope>
    <source>
        <strain evidence="4 5">DSM 21771</strain>
    </source>
</reference>
<evidence type="ECO:0000259" key="3">
    <source>
        <dbReference type="PROSITE" id="PS51677"/>
    </source>
</evidence>
<dbReference type="GO" id="GO:0005975">
    <property type="term" value="P:carbohydrate metabolic process"/>
    <property type="evidence" value="ECO:0007669"/>
    <property type="project" value="InterPro"/>
</dbReference>
<dbReference type="Pfam" id="PF01522">
    <property type="entry name" value="Polysacc_deac_1"/>
    <property type="match status" value="1"/>
</dbReference>
<dbReference type="OrthoDB" id="9812065at2"/>
<dbReference type="InterPro" id="IPR002509">
    <property type="entry name" value="NODB_dom"/>
</dbReference>
<dbReference type="PANTHER" id="PTHR10587:SF80">
    <property type="entry name" value="CHITOOLIGOSACCHARIDE DEACETYLASE"/>
    <property type="match status" value="1"/>
</dbReference>
<feature type="domain" description="NodB homology" evidence="3">
    <location>
        <begin position="135"/>
        <end position="311"/>
    </location>
</feature>
<dbReference type="SUPFAM" id="SSF88713">
    <property type="entry name" value="Glycoside hydrolase/deacetylase"/>
    <property type="match status" value="1"/>
</dbReference>
<keyword evidence="5" id="KW-1185">Reference proteome</keyword>
<evidence type="ECO:0000313" key="5">
    <source>
        <dbReference type="Proteomes" id="UP000198853"/>
    </source>
</evidence>
<dbReference type="InterPro" id="IPR011330">
    <property type="entry name" value="Glyco_hydro/deAcase_b/a-brl"/>
</dbReference>
<sequence length="343" mass="39284">MMFKTRFLQVLIGFIVVIVGFTAWSFPDTSEETVDTWTEEAEDLQTEESSEAIREQIEEARDEFDEPPVDAVVDDVWKGIPGYNGRVIDVRESYENMKEHERYEEELLVFHDTAPEVTYRDLPPTPFYRANPNKEMVGFVINVAWGNEHLPTILNELNEQDVQATFFLEGSWVRDQPRLARMIQEEGHEIGNHAYSHPDMASLSAEEIKQELENTNEVIEATLNEEPDWFTPPSGSFRHEVVEIAHELDMYTVLWTVDTVDWQNPEPDAMVERVADNIHPGATVLMHPTEPTAEGIGEMIERIQRQDLEIGPISSVMSENRVTGGTSQAPADEEEADEYWSNE</sequence>
<dbReference type="GO" id="GO:0016020">
    <property type="term" value="C:membrane"/>
    <property type="evidence" value="ECO:0007669"/>
    <property type="project" value="TreeGrafter"/>
</dbReference>